<name>A0A382ML24_9ZZZZ</name>
<accession>A0A382ML24</accession>
<organism evidence="1">
    <name type="scientific">marine metagenome</name>
    <dbReference type="NCBI Taxonomy" id="408172"/>
    <lineage>
        <taxon>unclassified sequences</taxon>
        <taxon>metagenomes</taxon>
        <taxon>ecological metagenomes</taxon>
    </lineage>
</organism>
<sequence>MGRLGNQMFQHAAVKGIARKHGYEYAIPPKDPNTQIDNYGLLDAFEMKGVDHIKYCYNVVPAQERFFHYDQELMDICPDNVNVAGFYQSEKYFEHIED</sequence>
<reference evidence="1" key="1">
    <citation type="submission" date="2018-05" db="EMBL/GenBank/DDBJ databases">
        <authorList>
            <person name="Lanie J.A."/>
            <person name="Ng W.-L."/>
            <person name="Kazmierczak K.M."/>
            <person name="Andrzejewski T.M."/>
            <person name="Davidsen T.M."/>
            <person name="Wayne K.J."/>
            <person name="Tettelin H."/>
            <person name="Glass J.I."/>
            <person name="Rusch D."/>
            <person name="Podicherti R."/>
            <person name="Tsui H.-C.T."/>
            <person name="Winkler M.E."/>
        </authorList>
    </citation>
    <scope>NUCLEOTIDE SEQUENCE</scope>
</reference>
<proteinExistence type="predicted"/>
<dbReference type="EMBL" id="UINC01094182">
    <property type="protein sequence ID" value="SVC49208.1"/>
    <property type="molecule type" value="Genomic_DNA"/>
</dbReference>
<feature type="non-terminal residue" evidence="1">
    <location>
        <position position="98"/>
    </location>
</feature>
<protein>
    <submittedName>
        <fullName evidence="1">Uncharacterized protein</fullName>
    </submittedName>
</protein>
<evidence type="ECO:0000313" key="1">
    <source>
        <dbReference type="EMBL" id="SVC49208.1"/>
    </source>
</evidence>
<gene>
    <name evidence="1" type="ORF">METZ01_LOCUS302062</name>
</gene>
<dbReference type="AlphaFoldDB" id="A0A382ML24"/>